<reference evidence="1 2" key="1">
    <citation type="submission" date="2019-11" db="EMBL/GenBank/DDBJ databases">
        <title>Draft Genome Sequence of Plant Growth-Promoting Rhizosphere-Associated Bacteria.</title>
        <authorList>
            <person name="Vasilyev I.Y."/>
            <person name="Radchenko V."/>
            <person name="Ilnitskaya E.V."/>
        </authorList>
    </citation>
    <scope>NUCLEOTIDE SEQUENCE [LARGE SCALE GENOMIC DNA]</scope>
    <source>
        <strain evidence="1 2">VRA_01-1sq_f</strain>
    </source>
</reference>
<name>A0A7X2MDE7_9LACO</name>
<dbReference type="AlphaFoldDB" id="A0A7X2MDE7"/>
<evidence type="ECO:0000313" key="2">
    <source>
        <dbReference type="Proteomes" id="UP000467635"/>
    </source>
</evidence>
<protein>
    <submittedName>
        <fullName evidence="1">Uncharacterized protein</fullName>
    </submittedName>
</protein>
<comment type="caution">
    <text evidence="1">The sequence shown here is derived from an EMBL/GenBank/DDBJ whole genome shotgun (WGS) entry which is preliminary data.</text>
</comment>
<dbReference type="Proteomes" id="UP000467635">
    <property type="component" value="Unassembled WGS sequence"/>
</dbReference>
<sequence>MYNELYTNALYYLCLHLQRAADKIHNYSYGGYAVFSIMLYNDKYIAMNKTFKNWASAMKYPYDMKGLKFNQSYSLGVNLDLSNTDFKEPNNNNKLTISDVIQYNSDLRKFRHQAIRDVLRRITKATGAKVEDIFYSIHLNKLVDNNIIGVVPKYRKDLDHNVINKYVNSKFIKENKLPLNDDIVKKLETVRKLLIEQYDKINKHNVYDSNEYKDAIHNLGYYSVWRECKITIDIDKLNKLIQELEHNEYINTSLTTGEQQNYMQELYKQSYYKHLAYNDKIYKGKLEGLDDNNIPIELLDKDMLLNLERDELRNILHYRRYKGQALEYYHLYEDTLNKYIERVKEKAKQKKASKPKGNKKTTPYTNKAINKGLYAMQQLDNIQYNNGVELFNSIDRPDTAAEEWLLENDPTAYIQSYTSYEFTNSVDLNDEQLHQLLDKQ</sequence>
<proteinExistence type="predicted"/>
<organism evidence="1 2">
    <name type="scientific">Ligilactobacillus salivarius</name>
    <dbReference type="NCBI Taxonomy" id="1624"/>
    <lineage>
        <taxon>Bacteria</taxon>
        <taxon>Bacillati</taxon>
        <taxon>Bacillota</taxon>
        <taxon>Bacilli</taxon>
        <taxon>Lactobacillales</taxon>
        <taxon>Lactobacillaceae</taxon>
        <taxon>Ligilactobacillus</taxon>
    </lineage>
</organism>
<evidence type="ECO:0000313" key="1">
    <source>
        <dbReference type="EMBL" id="MSE07460.1"/>
    </source>
</evidence>
<accession>A0A7X2MDE7</accession>
<dbReference type="EMBL" id="WKKX01000030">
    <property type="protein sequence ID" value="MSE07460.1"/>
    <property type="molecule type" value="Genomic_DNA"/>
</dbReference>
<gene>
    <name evidence="1" type="ORF">GKC33_01625</name>
</gene>